<keyword evidence="5" id="KW-1185">Reference proteome</keyword>
<dbReference type="GO" id="GO:0016783">
    <property type="term" value="F:sulfurtransferase activity"/>
    <property type="evidence" value="ECO:0007669"/>
    <property type="project" value="TreeGrafter"/>
</dbReference>
<dbReference type="Proteomes" id="UP001054252">
    <property type="component" value="Unassembled WGS sequence"/>
</dbReference>
<dbReference type="AlphaFoldDB" id="A0AAV5KSE1"/>
<keyword evidence="2 3" id="KW-0819">tRNA processing</keyword>
<evidence type="ECO:0000256" key="3">
    <source>
        <dbReference type="HAMAP-Rule" id="MF_03054"/>
    </source>
</evidence>
<dbReference type="GO" id="GO:0000049">
    <property type="term" value="F:tRNA binding"/>
    <property type="evidence" value="ECO:0007669"/>
    <property type="project" value="InterPro"/>
</dbReference>
<dbReference type="PANTHER" id="PTHR20882:SF14">
    <property type="entry name" value="CYTOPLASMIC TRNA 2-THIOLATION PROTEIN 2"/>
    <property type="match status" value="1"/>
</dbReference>
<evidence type="ECO:0000313" key="4">
    <source>
        <dbReference type="EMBL" id="GKV27582.1"/>
    </source>
</evidence>
<evidence type="ECO:0000313" key="5">
    <source>
        <dbReference type="Proteomes" id="UP001054252"/>
    </source>
</evidence>
<evidence type="ECO:0000256" key="1">
    <source>
        <dbReference type="ARBA" id="ARBA00022490"/>
    </source>
</evidence>
<dbReference type="HAMAP" id="MF_03054">
    <property type="entry name" value="CTU2"/>
    <property type="match status" value="1"/>
</dbReference>
<dbReference type="GO" id="GO:0005829">
    <property type="term" value="C:cytosol"/>
    <property type="evidence" value="ECO:0007669"/>
    <property type="project" value="TreeGrafter"/>
</dbReference>
<dbReference type="GO" id="GO:0016779">
    <property type="term" value="F:nucleotidyltransferase activity"/>
    <property type="evidence" value="ECO:0007669"/>
    <property type="project" value="UniProtKB-UniRule"/>
</dbReference>
<keyword evidence="1 3" id="KW-0963">Cytoplasm</keyword>
<comment type="pathway">
    <text evidence="3">tRNA modification; 5-methoxycarbonylmethyl-2-thiouridine-tRNA biosynthesis.</text>
</comment>
<reference evidence="4 5" key="1">
    <citation type="journal article" date="2021" name="Commun. Biol.">
        <title>The genome of Shorea leprosula (Dipterocarpaceae) highlights the ecological relevance of drought in aseasonal tropical rainforests.</title>
        <authorList>
            <person name="Ng K.K.S."/>
            <person name="Kobayashi M.J."/>
            <person name="Fawcett J.A."/>
            <person name="Hatakeyama M."/>
            <person name="Paape T."/>
            <person name="Ng C.H."/>
            <person name="Ang C.C."/>
            <person name="Tnah L.H."/>
            <person name="Lee C.T."/>
            <person name="Nishiyama T."/>
            <person name="Sese J."/>
            <person name="O'Brien M.J."/>
            <person name="Copetti D."/>
            <person name="Mohd Noor M.I."/>
            <person name="Ong R.C."/>
            <person name="Putra M."/>
            <person name="Sireger I.Z."/>
            <person name="Indrioko S."/>
            <person name="Kosugi Y."/>
            <person name="Izuno A."/>
            <person name="Isagi Y."/>
            <person name="Lee S.L."/>
            <person name="Shimizu K.K."/>
        </authorList>
    </citation>
    <scope>NUCLEOTIDE SEQUENCE [LARGE SCALE GENOMIC DNA]</scope>
    <source>
        <strain evidence="4">214</strain>
    </source>
</reference>
<dbReference type="InterPro" id="IPR014729">
    <property type="entry name" value="Rossmann-like_a/b/a_fold"/>
</dbReference>
<dbReference type="Pfam" id="PF10288">
    <property type="entry name" value="CTU2"/>
    <property type="match status" value="1"/>
</dbReference>
<dbReference type="Gene3D" id="3.40.50.620">
    <property type="entry name" value="HUPs"/>
    <property type="match status" value="1"/>
</dbReference>
<organism evidence="4 5">
    <name type="scientific">Rubroshorea leprosula</name>
    <dbReference type="NCBI Taxonomy" id="152421"/>
    <lineage>
        <taxon>Eukaryota</taxon>
        <taxon>Viridiplantae</taxon>
        <taxon>Streptophyta</taxon>
        <taxon>Embryophyta</taxon>
        <taxon>Tracheophyta</taxon>
        <taxon>Spermatophyta</taxon>
        <taxon>Magnoliopsida</taxon>
        <taxon>eudicotyledons</taxon>
        <taxon>Gunneridae</taxon>
        <taxon>Pentapetalae</taxon>
        <taxon>rosids</taxon>
        <taxon>malvids</taxon>
        <taxon>Malvales</taxon>
        <taxon>Dipterocarpaceae</taxon>
        <taxon>Rubroshorea</taxon>
    </lineage>
</organism>
<sequence>MACNSSACQSGCYRNEEQEEVAEQQEQTQDLISRGVNGSKSHQNLCMKCKTNVSICGGIGDDGRFCGDCFRGNLYGKFKHAVSSNAMITPSDKVLVAFSGGASSRVALQFVHEMQQKAQKNYDASKDRSLPVFRVGVAFIDESAVIPVPCQEVENAIEEIRLIVSNAAPPAKELYVVPIQNICSSDSIDCKIRLEKLLDTVSDATGKEDLLIHLRMLSLQKVASDNGYNRILLGTCTSRIACHIISATVKGEGYSLPADIQYVDCRWKVPIVLPLRDCLAQELNILCHLDGLKIVELFKDSGSGINGLVSSFVKLLQEENPSRECTIVRTAGKLIPFHFNRIPEIKDSRVPLATRRRQKRLDLKPNESISSESFCPICNSPLKKSDSSNLKNPESFQNSHTFSASCCSSCRFQILPKDSSSVEHLLSLLPQPMVARVGYGSIGNVSSLRDQIQDCLLSDSEDEL</sequence>
<comment type="caution">
    <text evidence="4">The sequence shown here is derived from an EMBL/GenBank/DDBJ whole genome shotgun (WGS) entry which is preliminary data.</text>
</comment>
<protein>
    <recommendedName>
        <fullName evidence="3">Cytoplasmic tRNA 2-thiolation protein 2</fullName>
    </recommendedName>
</protein>
<comment type="similarity">
    <text evidence="3">Belongs to the CTU2/NCS2 family.</text>
</comment>
<comment type="subcellular location">
    <subcellularLocation>
        <location evidence="3">Cytoplasm</location>
    </subcellularLocation>
</comment>
<dbReference type="GO" id="GO:0032447">
    <property type="term" value="P:protein urmylation"/>
    <property type="evidence" value="ECO:0007669"/>
    <property type="project" value="UniProtKB-UniRule"/>
</dbReference>
<dbReference type="SUPFAM" id="SSF52402">
    <property type="entry name" value="Adenine nucleotide alpha hydrolases-like"/>
    <property type="match status" value="1"/>
</dbReference>
<comment type="function">
    <text evidence="3">Plays a central role in 2-thiolation of mcm(5)S(2)U at tRNA wobble positions of tRNA(Lys), tRNA(Glu) and tRNA(Gln). May act by forming a heterodimer with NCS6/CTU1 that ligates sulfur from thiocarboxylated URM1 onto the uridine of tRNAs at wobble position.</text>
</comment>
<proteinExistence type="inferred from homology"/>
<gene>
    <name evidence="4" type="ORF">SLEP1_g36742</name>
</gene>
<dbReference type="InterPro" id="IPR019407">
    <property type="entry name" value="CTU2"/>
</dbReference>
<dbReference type="EMBL" id="BPVZ01000076">
    <property type="protein sequence ID" value="GKV27582.1"/>
    <property type="molecule type" value="Genomic_DNA"/>
</dbReference>
<name>A0AAV5KSE1_9ROSI</name>
<evidence type="ECO:0000256" key="2">
    <source>
        <dbReference type="ARBA" id="ARBA00022694"/>
    </source>
</evidence>
<accession>A0AAV5KSE1</accession>
<dbReference type="PANTHER" id="PTHR20882">
    <property type="entry name" value="CYTOPLASMIC TRNA 2-THIOLATION PROTEIN 2"/>
    <property type="match status" value="1"/>
</dbReference>
<dbReference type="GO" id="GO:0002143">
    <property type="term" value="P:tRNA wobble position uridine thiolation"/>
    <property type="evidence" value="ECO:0007669"/>
    <property type="project" value="TreeGrafter"/>
</dbReference>